<dbReference type="Proteomes" id="UP000192872">
    <property type="component" value="Unassembled WGS sequence"/>
</dbReference>
<dbReference type="EMBL" id="LWDL01000001">
    <property type="protein sequence ID" value="OQW54771.1"/>
    <property type="molecule type" value="Genomic_DNA"/>
</dbReference>
<name>A0A1W9I5L8_9HYPH</name>
<reference evidence="2 3" key="1">
    <citation type="journal article" date="2017" name="Water Res.">
        <title>Comammox in drinking water systems.</title>
        <authorList>
            <person name="Wang Y."/>
            <person name="Ma L."/>
            <person name="Mao Y."/>
            <person name="Jiang X."/>
            <person name="Xia Y."/>
            <person name="Yu K."/>
            <person name="Li B."/>
            <person name="Zhang T."/>
        </authorList>
    </citation>
    <scope>NUCLEOTIDE SEQUENCE [LARGE SCALE GENOMIC DNA]</scope>
    <source>
        <strain evidence="2">SG_bin8</strain>
    </source>
</reference>
<comment type="caution">
    <text evidence="2">The sequence shown here is derived from an EMBL/GenBank/DDBJ whole genome shotgun (WGS) entry which is preliminary data.</text>
</comment>
<gene>
    <name evidence="2" type="ORF">A4S15_04035</name>
</gene>
<organism evidence="2 3">
    <name type="scientific">Candidatus Raskinella chloraquaticus</name>
    <dbReference type="NCBI Taxonomy" id="1951219"/>
    <lineage>
        <taxon>Bacteria</taxon>
        <taxon>Pseudomonadati</taxon>
        <taxon>Pseudomonadota</taxon>
        <taxon>Alphaproteobacteria</taxon>
        <taxon>Hyphomicrobiales</taxon>
        <taxon>Phreatobacteraceae</taxon>
        <taxon>Candidatus Raskinella</taxon>
    </lineage>
</organism>
<evidence type="ECO:0000313" key="3">
    <source>
        <dbReference type="Proteomes" id="UP000192872"/>
    </source>
</evidence>
<sequence length="144" mass="15591">MKTRRYLGLAFAAFGFASLSLPAQAAGKQVQVKGEIVDTFCSVSEIMYAYGTAHYQCSVWCAAGGIPVSIKGDDGEFYVVLKINEDTNTIINNKLLTIQAHHVTADGELLERNGVKYILVSQVADDKGVVNLTHDEHGILPFGN</sequence>
<dbReference type="RefSeq" id="WP_376803723.1">
    <property type="nucleotide sequence ID" value="NZ_LWDL01000001.1"/>
</dbReference>
<evidence type="ECO:0000313" key="2">
    <source>
        <dbReference type="EMBL" id="OQW54771.1"/>
    </source>
</evidence>
<evidence type="ECO:0000256" key="1">
    <source>
        <dbReference type="SAM" id="SignalP"/>
    </source>
</evidence>
<dbReference type="AlphaFoldDB" id="A0A1W9I5L8"/>
<proteinExistence type="predicted"/>
<accession>A0A1W9I5L8</accession>
<dbReference type="STRING" id="1827387.A4S15_04035"/>
<feature type="signal peptide" evidence="1">
    <location>
        <begin position="1"/>
        <end position="25"/>
    </location>
</feature>
<keyword evidence="1" id="KW-0732">Signal</keyword>
<protein>
    <submittedName>
        <fullName evidence="2">Uncharacterized protein</fullName>
    </submittedName>
</protein>
<feature type="chain" id="PRO_5013366395" evidence="1">
    <location>
        <begin position="26"/>
        <end position="144"/>
    </location>
</feature>